<evidence type="ECO:0000259" key="6">
    <source>
        <dbReference type="Pfam" id="PF01408"/>
    </source>
</evidence>
<reference evidence="8" key="1">
    <citation type="journal article" date="2020" name="New Phytol.">
        <title>Comparative genomics reveals dynamic genome evolution in host specialist ectomycorrhizal fungi.</title>
        <authorList>
            <person name="Lofgren L.A."/>
            <person name="Nguyen N.H."/>
            <person name="Vilgalys R."/>
            <person name="Ruytinx J."/>
            <person name="Liao H.L."/>
            <person name="Branco S."/>
            <person name="Kuo A."/>
            <person name="LaButti K."/>
            <person name="Lipzen A."/>
            <person name="Andreopoulos W."/>
            <person name="Pangilinan J."/>
            <person name="Riley R."/>
            <person name="Hundley H."/>
            <person name="Na H."/>
            <person name="Barry K."/>
            <person name="Grigoriev I.V."/>
            <person name="Stajich J.E."/>
            <person name="Kennedy P.G."/>
        </authorList>
    </citation>
    <scope>NUCLEOTIDE SEQUENCE</scope>
    <source>
        <strain evidence="8">S12</strain>
    </source>
</reference>
<dbReference type="EMBL" id="JABBWE010000004">
    <property type="protein sequence ID" value="KAG1803688.1"/>
    <property type="molecule type" value="Genomic_DNA"/>
</dbReference>
<dbReference type="InterPro" id="IPR050984">
    <property type="entry name" value="Gfo/Idh/MocA_domain"/>
</dbReference>
<dbReference type="AlphaFoldDB" id="A0A9P7DUN7"/>
<evidence type="ECO:0000256" key="2">
    <source>
        <dbReference type="ARBA" id="ARBA00023002"/>
    </source>
</evidence>
<comment type="catalytic activity">
    <reaction evidence="5">
        <text>D-xylose + NADP(+) = D-xylono-1,5-lactone + NADPH + H(+)</text>
        <dbReference type="Rhea" id="RHEA:22000"/>
        <dbReference type="ChEBI" id="CHEBI:15378"/>
        <dbReference type="ChEBI" id="CHEBI:15867"/>
        <dbReference type="ChEBI" id="CHEBI:53455"/>
        <dbReference type="ChEBI" id="CHEBI:57783"/>
        <dbReference type="ChEBI" id="CHEBI:58349"/>
        <dbReference type="EC" id="1.1.1.179"/>
    </reaction>
</comment>
<evidence type="ECO:0000313" key="9">
    <source>
        <dbReference type="Proteomes" id="UP000719766"/>
    </source>
</evidence>
<dbReference type="PANTHER" id="PTHR22604">
    <property type="entry name" value="OXIDOREDUCTASES"/>
    <property type="match status" value="1"/>
</dbReference>
<dbReference type="SUPFAM" id="SSF55347">
    <property type="entry name" value="Glyceraldehyde-3-phosphate dehydrogenase-like, C-terminal domain"/>
    <property type="match status" value="1"/>
</dbReference>
<gene>
    <name evidence="8" type="ORF">HD556DRAFT_600873</name>
</gene>
<dbReference type="Proteomes" id="UP000719766">
    <property type="component" value="Unassembled WGS sequence"/>
</dbReference>
<evidence type="ECO:0000259" key="7">
    <source>
        <dbReference type="Pfam" id="PF22725"/>
    </source>
</evidence>
<name>A0A9P7DUN7_9AGAM</name>
<evidence type="ECO:0000256" key="1">
    <source>
        <dbReference type="ARBA" id="ARBA00010928"/>
    </source>
</evidence>
<dbReference type="Pfam" id="PF01408">
    <property type="entry name" value="GFO_IDH_MocA"/>
    <property type="match status" value="1"/>
</dbReference>
<evidence type="ECO:0000256" key="4">
    <source>
        <dbReference type="ARBA" id="ARBA00042988"/>
    </source>
</evidence>
<feature type="domain" description="GFO/IDH/MocA-like oxidoreductase" evidence="7">
    <location>
        <begin position="146"/>
        <end position="281"/>
    </location>
</feature>
<evidence type="ECO:0000313" key="8">
    <source>
        <dbReference type="EMBL" id="KAG1803688.1"/>
    </source>
</evidence>
<dbReference type="OrthoDB" id="2129491at2759"/>
<organism evidence="8 9">
    <name type="scientific">Suillus plorans</name>
    <dbReference type="NCBI Taxonomy" id="116603"/>
    <lineage>
        <taxon>Eukaryota</taxon>
        <taxon>Fungi</taxon>
        <taxon>Dikarya</taxon>
        <taxon>Basidiomycota</taxon>
        <taxon>Agaricomycotina</taxon>
        <taxon>Agaricomycetes</taxon>
        <taxon>Agaricomycetidae</taxon>
        <taxon>Boletales</taxon>
        <taxon>Suillineae</taxon>
        <taxon>Suillaceae</taxon>
        <taxon>Suillus</taxon>
    </lineage>
</organism>
<dbReference type="SUPFAM" id="SSF51735">
    <property type="entry name" value="NAD(P)-binding Rossmann-fold domains"/>
    <property type="match status" value="1"/>
</dbReference>
<accession>A0A9P7DUN7</accession>
<protein>
    <recommendedName>
        <fullName evidence="3">D-xylose 1-dehydrogenase (NADP(+), D-xylono-1,5-lactone-forming)</fullName>
        <ecNumber evidence="3">1.1.1.179</ecNumber>
    </recommendedName>
    <alternativeName>
        <fullName evidence="4">D-xylose-NADP dehydrogenase</fullName>
    </alternativeName>
</protein>
<dbReference type="RefSeq" id="XP_041166034.1">
    <property type="nucleotide sequence ID" value="XM_041311060.1"/>
</dbReference>
<comment type="caution">
    <text evidence="8">The sequence shown here is derived from an EMBL/GenBank/DDBJ whole genome shotgun (WGS) entry which is preliminary data.</text>
</comment>
<feature type="domain" description="Gfo/Idh/MocA-like oxidoreductase N-terminal" evidence="6">
    <location>
        <begin position="6"/>
        <end position="134"/>
    </location>
</feature>
<dbReference type="PANTHER" id="PTHR22604:SF105">
    <property type="entry name" value="TRANS-1,2-DIHYDROBENZENE-1,2-DIOL DEHYDROGENASE"/>
    <property type="match status" value="1"/>
</dbReference>
<dbReference type="Gene3D" id="3.30.360.10">
    <property type="entry name" value="Dihydrodipicolinate Reductase, domain 2"/>
    <property type="match status" value="1"/>
</dbReference>
<dbReference type="Gene3D" id="3.40.50.720">
    <property type="entry name" value="NAD(P)-binding Rossmann-like Domain"/>
    <property type="match status" value="1"/>
</dbReference>
<dbReference type="InterPro" id="IPR055170">
    <property type="entry name" value="GFO_IDH_MocA-like_dom"/>
</dbReference>
<dbReference type="GO" id="GO:0047837">
    <property type="term" value="F:D-xylose 1-dehydrogenase (NADP+) activity"/>
    <property type="evidence" value="ECO:0007669"/>
    <property type="project" value="UniProtKB-EC"/>
</dbReference>
<dbReference type="InterPro" id="IPR036291">
    <property type="entry name" value="NAD(P)-bd_dom_sf"/>
</dbReference>
<evidence type="ECO:0000256" key="3">
    <source>
        <dbReference type="ARBA" id="ARBA00038984"/>
    </source>
</evidence>
<dbReference type="GeneID" id="64604824"/>
<evidence type="ECO:0000256" key="5">
    <source>
        <dbReference type="ARBA" id="ARBA00049233"/>
    </source>
</evidence>
<keyword evidence="2" id="KW-0560">Oxidoreductase</keyword>
<dbReference type="Pfam" id="PF22725">
    <property type="entry name" value="GFO_IDH_MocA_C3"/>
    <property type="match status" value="1"/>
</dbReference>
<dbReference type="EC" id="1.1.1.179" evidence="3"/>
<dbReference type="InterPro" id="IPR000683">
    <property type="entry name" value="Gfo/Idh/MocA-like_OxRdtase_N"/>
</dbReference>
<keyword evidence="9" id="KW-1185">Reference proteome</keyword>
<comment type="similarity">
    <text evidence="1">Belongs to the Gfo/Idh/MocA family.</text>
</comment>
<dbReference type="GO" id="GO:0000166">
    <property type="term" value="F:nucleotide binding"/>
    <property type="evidence" value="ECO:0007669"/>
    <property type="project" value="InterPro"/>
</dbReference>
<proteinExistence type="inferred from homology"/>
<sequence length="385" mass="42625">MTSFTLRWGIISTGWIAEQVVSDLLVDPTTRDTNDVVHKVTAVGSRSVEKAQKFINEFVNSDKTVKAYGTYDEVYADKNVDAIYIGTPHTYHYTNALDALKAKKHVLCEKPVTCNAAELRSLIATAKENGVFFMEALWTRFQPLAKEVKELIDSGTLGLPVVVHADFSVDFGIDNLPLTHRMLDPKLGGGAILDLGPYPLIWTILALYEHPANKRTKPSNITGTMYKTPITGVDCNTSYIVTFSPNSSTGSTLAAQAVLSCSMNVASHNPGVTIRFEKGTIMIDAPVPCPLRYTVQYFKEGKPGEIAREDTRTFEYIGSGWHFQADEVARCVRDGKLESELWSHDKSILEMEVFDEVSLHNWVPLSKFWSDPCVAGSPPGRLQIS</sequence>